<dbReference type="RefSeq" id="WP_012378284.1">
    <property type="nucleotide sequence ID" value="NC_010572.1"/>
</dbReference>
<dbReference type="AlphaFoldDB" id="B1VU63"/>
<reference evidence="2" key="1">
    <citation type="journal article" date="2008" name="J. Bacteriol.">
        <title>Genome sequence of the streptomycin-producing microorganism Streptomyces griseus IFO 13350.</title>
        <authorList>
            <person name="Ohnishi Y."/>
            <person name="Ishikawa J."/>
            <person name="Hara H."/>
            <person name="Suzuki H."/>
            <person name="Ikenoya M."/>
            <person name="Ikeda H."/>
            <person name="Yamashita A."/>
            <person name="Hattori M."/>
            <person name="Horinouchi S."/>
        </authorList>
    </citation>
    <scope>NUCLEOTIDE SEQUENCE [LARGE SCALE GENOMIC DNA]</scope>
    <source>
        <strain evidence="2">JCM 4626 / NBRC 13350</strain>
    </source>
</reference>
<dbReference type="eggNOG" id="ENOG5032WTP">
    <property type="taxonomic scope" value="Bacteria"/>
</dbReference>
<evidence type="ECO:0000313" key="2">
    <source>
        <dbReference type="Proteomes" id="UP000001685"/>
    </source>
</evidence>
<dbReference type="KEGG" id="sgr:SGR_1078"/>
<proteinExistence type="predicted"/>
<dbReference type="EMBL" id="AP009493">
    <property type="protein sequence ID" value="BAG17907.1"/>
    <property type="molecule type" value="Genomic_DNA"/>
</dbReference>
<accession>B1VU63</accession>
<dbReference type="HOGENOM" id="CLU_129891_0_0_11"/>
<name>B1VU63_STRGG</name>
<sequence length="146" mass="15949">MGGTAAYVRFQGTERSPRGHFPGIFALAGGLAREGRLTEEQHRFWRAANDWYDAAYSDPSRIDPAVYDAGVNPGAVAWFKGTATHLLDRIPGYLALLAAHGVACERVESADPGRVVYEDEHQVVVVPHSAGERPTDFSNCRAEYST</sequence>
<gene>
    <name evidence="1" type="ordered locus">SGR_1078</name>
</gene>
<protein>
    <submittedName>
        <fullName evidence="1">Uncharacterized protein</fullName>
    </submittedName>
</protein>
<dbReference type="PATRIC" id="fig|455632.4.peg.1076"/>
<dbReference type="Proteomes" id="UP000001685">
    <property type="component" value="Chromosome"/>
</dbReference>
<organism evidence="1 2">
    <name type="scientific">Streptomyces griseus subsp. griseus (strain JCM 4626 / CBS 651.72 / NBRC 13350 / KCC S-0626 / ISP 5235)</name>
    <dbReference type="NCBI Taxonomy" id="455632"/>
    <lineage>
        <taxon>Bacteria</taxon>
        <taxon>Bacillati</taxon>
        <taxon>Actinomycetota</taxon>
        <taxon>Actinomycetes</taxon>
        <taxon>Kitasatosporales</taxon>
        <taxon>Streptomycetaceae</taxon>
        <taxon>Streptomyces</taxon>
    </lineage>
</organism>
<evidence type="ECO:0000313" key="1">
    <source>
        <dbReference type="EMBL" id="BAG17907.1"/>
    </source>
</evidence>